<evidence type="ECO:0000256" key="2">
    <source>
        <dbReference type="SAM" id="Phobius"/>
    </source>
</evidence>
<evidence type="ECO:0000313" key="5">
    <source>
        <dbReference type="Proteomes" id="UP000194225"/>
    </source>
</evidence>
<proteinExistence type="predicted"/>
<dbReference type="EMBL" id="MIGA01000023">
    <property type="protein sequence ID" value="OSY44848.1"/>
    <property type="molecule type" value="Genomic_DNA"/>
</dbReference>
<dbReference type="Proteomes" id="UP000194225">
    <property type="component" value="Unassembled WGS sequence"/>
</dbReference>
<feature type="chain" id="PRO_5045618762" evidence="3">
    <location>
        <begin position="27"/>
        <end position="188"/>
    </location>
</feature>
<evidence type="ECO:0000256" key="1">
    <source>
        <dbReference type="SAM" id="MobiDB-lite"/>
    </source>
</evidence>
<sequence>MRSRQLALCAAVAACAVTTAPAPAYGADDRATGTATVQVTPASRGTGGTAGRAVVRSVAVHEGAPRTRTGGSPVVGPVVGAGHIRSGSAPDTYPASLAPAAETGRAGAAAYAAKGAGASRATHAARAAKAAKESHPAKESQAASSRELSSTSAVGLVLAGGAILVIAGQLLRLRLRLRRERRGDADER</sequence>
<keyword evidence="5" id="KW-1185">Reference proteome</keyword>
<keyword evidence="2" id="KW-0472">Membrane</keyword>
<comment type="caution">
    <text evidence="4">The sequence shown here is derived from an EMBL/GenBank/DDBJ whole genome shotgun (WGS) entry which is preliminary data.</text>
</comment>
<reference evidence="4 5" key="1">
    <citation type="submission" date="2016-09" db="EMBL/GenBank/DDBJ databases">
        <title>Streptomyces platensis DSM40041, a candidate organism with high potential of specific P450 cytochromes.</title>
        <authorList>
            <person name="Grumaz C."/>
            <person name="Vainshtein Y."/>
            <person name="Kirstahler P."/>
            <person name="Sohn K."/>
        </authorList>
    </citation>
    <scope>NUCLEOTIDE SEQUENCE [LARGE SCALE GENOMIC DNA]</scope>
    <source>
        <strain evidence="4 5">DSM 40041</strain>
    </source>
</reference>
<evidence type="ECO:0000256" key="3">
    <source>
        <dbReference type="SAM" id="SignalP"/>
    </source>
</evidence>
<feature type="transmembrane region" description="Helical" evidence="2">
    <location>
        <begin position="153"/>
        <end position="173"/>
    </location>
</feature>
<gene>
    <name evidence="4" type="ORF">BG653_03657</name>
</gene>
<dbReference type="PROSITE" id="PS51257">
    <property type="entry name" value="PROKAR_LIPOPROTEIN"/>
    <property type="match status" value="1"/>
</dbReference>
<keyword evidence="2" id="KW-0812">Transmembrane</keyword>
<evidence type="ECO:0000313" key="4">
    <source>
        <dbReference type="EMBL" id="OSY44848.1"/>
    </source>
</evidence>
<organism evidence="4 5">
    <name type="scientific">Streptomyces platensis</name>
    <dbReference type="NCBI Taxonomy" id="58346"/>
    <lineage>
        <taxon>Bacteria</taxon>
        <taxon>Bacillati</taxon>
        <taxon>Actinomycetota</taxon>
        <taxon>Actinomycetes</taxon>
        <taxon>Kitasatosporales</taxon>
        <taxon>Streptomycetaceae</taxon>
        <taxon>Streptomyces</taxon>
    </lineage>
</organism>
<feature type="region of interest" description="Disordered" evidence="1">
    <location>
        <begin position="123"/>
        <end position="146"/>
    </location>
</feature>
<feature type="signal peptide" evidence="3">
    <location>
        <begin position="1"/>
        <end position="26"/>
    </location>
</feature>
<accession>A0ABX3XWD8</accession>
<keyword evidence="3" id="KW-0732">Signal</keyword>
<name>A0ABX3XWD8_STRPT</name>
<keyword evidence="2" id="KW-1133">Transmembrane helix</keyword>
<protein>
    <submittedName>
        <fullName evidence="4">Uncharacterized protein</fullName>
    </submittedName>
</protein>